<sequence>MKTTDRQGAVQYAVRTTLLAAAVAALATPANAQDQNIQEIVVTGTRIQRPDFASDSPVASVNADVLSETGAISIERVLNQLPQFVPSISTSSNNPANGGQANLDLRGLGTNRNLVLLNGRRLPPANSNGTVDVNIVPAALIERVEVVTGGASAVYGSDAIAGVTNFTMKKNFEGVEFQTGFGETALNDGREWNAAFTLGSNFADDRGNAVISIQYSERDQILQGDRKFSEVVMDVRRGGSVPQGSPTITEGLYSLASNNSHTQAAMDQVFARYGFAPGTVSRGQEIAFNADGTLFTMGTGVPGSNSVANFRGDTALPGFNPDAYSYNFGPPNLLSRPMERWNLAMFGDLDVSESVNAYTQVFYTTYESLGQIAAVPASRITIPVTNPFIPEDLRTLLASRPNPNAEFSYRQRMEGVGPRQTFDEYDVYQFLAGFKGNVGSAWHWDAYAATSQMSQATLLNNDLSRTRLQALLNATDGGASLCAGGYNPFTGPAGLSAACADYVRSYFTNRTTLDHTMAEATFGGRAFDMPAGEAQFSVGAAWREEKYSFKPDLAVSRGDLVGFNQQSALDGYYNVSEFFGELYLPLLTDVSFAKSLSVTLGARLSDYSTIGSAEAFKVEGNWQPVDAVRFRASWQQAVRAPSIFELFSPSDQNNPPLLEDPCSVSSAVRMNGPNADVANGGNGGIRALCVAQGIPEANIDSFSFNGGQIETFGGGNPDLQEESANTITFGVVFDSPWSGALSDLRASVDYYDIRLKDAIFSVPAGEIALLCYGFQGNNPGLDPNDPSCLALNRRTLSNGAPSNGSAWVPSQGTENVSELNTSGIDVQIDWGLDLGNAGRVNLNMLASWLRKWEVQYVPAIPKIDFTGTIGDSVGSAFPDYKLFLNADWNRGPLGVGLRVRHLPEMENKYASYDPFTTVGAKATTYLDANVSWQFAEGINLMVGVENLADTQPPQYTSFIEMGTDPSTYDVLGRRYFARANIRF</sequence>
<keyword evidence="4 8" id="KW-0812">Transmembrane</keyword>
<feature type="signal peptide" evidence="10">
    <location>
        <begin position="1"/>
        <end position="32"/>
    </location>
</feature>
<keyword evidence="14" id="KW-1185">Reference proteome</keyword>
<dbReference type="InterPro" id="IPR036942">
    <property type="entry name" value="Beta-barrel_TonB_sf"/>
</dbReference>
<proteinExistence type="inferred from homology"/>
<dbReference type="InterPro" id="IPR037066">
    <property type="entry name" value="Plug_dom_sf"/>
</dbReference>
<dbReference type="Proteomes" id="UP000588068">
    <property type="component" value="Unassembled WGS sequence"/>
</dbReference>
<dbReference type="GO" id="GO:0009279">
    <property type="term" value="C:cell outer membrane"/>
    <property type="evidence" value="ECO:0007669"/>
    <property type="project" value="UniProtKB-SubCell"/>
</dbReference>
<feature type="chain" id="PRO_5032770486" evidence="10">
    <location>
        <begin position="33"/>
        <end position="983"/>
    </location>
</feature>
<dbReference type="SUPFAM" id="SSF56935">
    <property type="entry name" value="Porins"/>
    <property type="match status" value="1"/>
</dbReference>
<dbReference type="Pfam" id="PF07715">
    <property type="entry name" value="Plug"/>
    <property type="match status" value="1"/>
</dbReference>
<evidence type="ECO:0000256" key="9">
    <source>
        <dbReference type="RuleBase" id="RU003357"/>
    </source>
</evidence>
<dbReference type="AlphaFoldDB" id="A0A841HID5"/>
<evidence type="ECO:0000256" key="8">
    <source>
        <dbReference type="PROSITE-ProRule" id="PRU01360"/>
    </source>
</evidence>
<dbReference type="Gene3D" id="2.40.170.20">
    <property type="entry name" value="TonB-dependent receptor, beta-barrel domain"/>
    <property type="match status" value="1"/>
</dbReference>
<dbReference type="PROSITE" id="PS52016">
    <property type="entry name" value="TONB_DEPENDENT_REC_3"/>
    <property type="match status" value="1"/>
</dbReference>
<name>A0A841HID5_9GAMM</name>
<evidence type="ECO:0000256" key="2">
    <source>
        <dbReference type="ARBA" id="ARBA00022448"/>
    </source>
</evidence>
<evidence type="ECO:0000256" key="7">
    <source>
        <dbReference type="ARBA" id="ARBA00023237"/>
    </source>
</evidence>
<evidence type="ECO:0000313" key="13">
    <source>
        <dbReference type="EMBL" id="MBB6092473.1"/>
    </source>
</evidence>
<evidence type="ECO:0000256" key="3">
    <source>
        <dbReference type="ARBA" id="ARBA00022452"/>
    </source>
</evidence>
<evidence type="ECO:0000313" key="14">
    <source>
        <dbReference type="Proteomes" id="UP000588068"/>
    </source>
</evidence>
<evidence type="ECO:0000259" key="11">
    <source>
        <dbReference type="Pfam" id="PF00593"/>
    </source>
</evidence>
<reference evidence="13 14" key="1">
    <citation type="submission" date="2020-08" db="EMBL/GenBank/DDBJ databases">
        <title>Genomic Encyclopedia of Type Strains, Phase IV (KMG-IV): sequencing the most valuable type-strain genomes for metagenomic binning, comparative biology and taxonomic classification.</title>
        <authorList>
            <person name="Goeker M."/>
        </authorList>
    </citation>
    <scope>NUCLEOTIDE SEQUENCE [LARGE SCALE GENOMIC DNA]</scope>
    <source>
        <strain evidence="13 14">DSM 26723</strain>
    </source>
</reference>
<feature type="domain" description="TonB-dependent receptor plug" evidence="12">
    <location>
        <begin position="54"/>
        <end position="163"/>
    </location>
</feature>
<dbReference type="Gene3D" id="2.170.130.10">
    <property type="entry name" value="TonB-dependent receptor, plug domain"/>
    <property type="match status" value="1"/>
</dbReference>
<dbReference type="Pfam" id="PF00593">
    <property type="entry name" value="TonB_dep_Rec_b-barrel"/>
    <property type="match status" value="1"/>
</dbReference>
<accession>A0A841HID5</accession>
<keyword evidence="3 8" id="KW-1134">Transmembrane beta strand</keyword>
<comment type="similarity">
    <text evidence="8 9">Belongs to the TonB-dependent receptor family.</text>
</comment>
<gene>
    <name evidence="13" type="ORF">HNQ60_001351</name>
</gene>
<protein>
    <submittedName>
        <fullName evidence="13">Outer membrane receptor protein involved in Fe transport</fullName>
    </submittedName>
</protein>
<keyword evidence="10" id="KW-0732">Signal</keyword>
<keyword evidence="7 8" id="KW-0998">Cell outer membrane</keyword>
<evidence type="ECO:0000256" key="6">
    <source>
        <dbReference type="ARBA" id="ARBA00023136"/>
    </source>
</evidence>
<comment type="caution">
    <text evidence="13">The sequence shown here is derived from an EMBL/GenBank/DDBJ whole genome shotgun (WGS) entry which is preliminary data.</text>
</comment>
<evidence type="ECO:0000256" key="1">
    <source>
        <dbReference type="ARBA" id="ARBA00004571"/>
    </source>
</evidence>
<keyword evidence="13" id="KW-0675">Receptor</keyword>
<evidence type="ECO:0000256" key="4">
    <source>
        <dbReference type="ARBA" id="ARBA00022692"/>
    </source>
</evidence>
<dbReference type="PANTHER" id="PTHR47234">
    <property type="match status" value="1"/>
</dbReference>
<evidence type="ECO:0000256" key="5">
    <source>
        <dbReference type="ARBA" id="ARBA00023077"/>
    </source>
</evidence>
<dbReference type="InterPro" id="IPR012910">
    <property type="entry name" value="Plug_dom"/>
</dbReference>
<feature type="domain" description="TonB-dependent receptor-like beta-barrel" evidence="11">
    <location>
        <begin position="420"/>
        <end position="947"/>
    </location>
</feature>
<dbReference type="InterPro" id="IPR039426">
    <property type="entry name" value="TonB-dep_rcpt-like"/>
</dbReference>
<dbReference type="PANTHER" id="PTHR47234:SF2">
    <property type="entry name" value="TONB-DEPENDENT RECEPTOR"/>
    <property type="match status" value="1"/>
</dbReference>
<organism evidence="13 14">
    <name type="scientific">Povalibacter uvarum</name>
    <dbReference type="NCBI Taxonomy" id="732238"/>
    <lineage>
        <taxon>Bacteria</taxon>
        <taxon>Pseudomonadati</taxon>
        <taxon>Pseudomonadota</taxon>
        <taxon>Gammaproteobacteria</taxon>
        <taxon>Steroidobacterales</taxon>
        <taxon>Steroidobacteraceae</taxon>
        <taxon>Povalibacter</taxon>
    </lineage>
</organism>
<keyword evidence="6 8" id="KW-0472">Membrane</keyword>
<comment type="subcellular location">
    <subcellularLocation>
        <location evidence="1 8">Cell outer membrane</location>
        <topology evidence="1 8">Multi-pass membrane protein</topology>
    </subcellularLocation>
</comment>
<dbReference type="EMBL" id="JACHHZ010000002">
    <property type="protein sequence ID" value="MBB6092473.1"/>
    <property type="molecule type" value="Genomic_DNA"/>
</dbReference>
<keyword evidence="2 8" id="KW-0813">Transport</keyword>
<evidence type="ECO:0000259" key="12">
    <source>
        <dbReference type="Pfam" id="PF07715"/>
    </source>
</evidence>
<dbReference type="RefSeq" id="WP_184330270.1">
    <property type="nucleotide sequence ID" value="NZ_JACHHZ010000002.1"/>
</dbReference>
<keyword evidence="5 9" id="KW-0798">TonB box</keyword>
<evidence type="ECO:0000256" key="10">
    <source>
        <dbReference type="SAM" id="SignalP"/>
    </source>
</evidence>
<dbReference type="InterPro" id="IPR000531">
    <property type="entry name" value="Beta-barrel_TonB"/>
</dbReference>